<feature type="compositionally biased region" description="Basic and acidic residues" evidence="7">
    <location>
        <begin position="91"/>
        <end position="101"/>
    </location>
</feature>
<dbReference type="FunFam" id="1.10.10.1410:FF:000001">
    <property type="entry name" value="60S acidic ribosomal protein P1"/>
    <property type="match status" value="1"/>
</dbReference>
<protein>
    <recommendedName>
        <fullName evidence="5">Large ribosomal subunit protein P1</fullName>
    </recommendedName>
    <alternativeName>
        <fullName evidence="6">60S acidic ribosomal protein P1</fullName>
    </alternativeName>
</protein>
<comment type="function">
    <text evidence="1">Plays an important role in the elongation step of protein synthesis.</text>
</comment>
<dbReference type="GO" id="GO:0030295">
    <property type="term" value="F:protein kinase activator activity"/>
    <property type="evidence" value="ECO:0007669"/>
    <property type="project" value="TreeGrafter"/>
</dbReference>
<evidence type="ECO:0000256" key="5">
    <source>
        <dbReference type="ARBA" id="ARBA00041116"/>
    </source>
</evidence>
<evidence type="ECO:0000256" key="6">
    <source>
        <dbReference type="ARBA" id="ARBA00042918"/>
    </source>
</evidence>
<evidence type="ECO:0000313" key="8">
    <source>
        <dbReference type="EMBL" id="CEK96515.1"/>
    </source>
</evidence>
<comment type="similarity">
    <text evidence="2">Belongs to the eukaryotic ribosomal protein P1/P2 family.</text>
</comment>
<dbReference type="PANTHER" id="PTHR45696">
    <property type="entry name" value="60S ACIDIC RIBOSOMAL PROTEIN P1"/>
    <property type="match status" value="1"/>
</dbReference>
<evidence type="ECO:0000256" key="7">
    <source>
        <dbReference type="SAM" id="MobiDB-lite"/>
    </source>
</evidence>
<keyword evidence="3" id="KW-0689">Ribosomal protein</keyword>
<reference evidence="8" key="1">
    <citation type="submission" date="2014-12" db="EMBL/GenBank/DDBJ databases">
        <title>Insight into the proteome of Arion vulgaris.</title>
        <authorList>
            <person name="Aradska J."/>
            <person name="Bulat T."/>
            <person name="Smidak R."/>
            <person name="Sarate P."/>
            <person name="Gangsoo J."/>
            <person name="Sialana F."/>
            <person name="Bilban M."/>
            <person name="Lubec G."/>
        </authorList>
    </citation>
    <scope>NUCLEOTIDE SEQUENCE</scope>
    <source>
        <tissue evidence="8">Skin</tissue>
    </source>
</reference>
<dbReference type="Pfam" id="PF00428">
    <property type="entry name" value="Ribosomal_60s"/>
    <property type="match status" value="1"/>
</dbReference>
<dbReference type="GO" id="GO:0006414">
    <property type="term" value="P:translational elongation"/>
    <property type="evidence" value="ECO:0007669"/>
    <property type="project" value="InterPro"/>
</dbReference>
<dbReference type="PANTHER" id="PTHR45696:SF10">
    <property type="entry name" value="LARGE RIBOSOMAL SUBUNIT PROTEIN P1"/>
    <property type="match status" value="1"/>
</dbReference>
<evidence type="ECO:0000256" key="3">
    <source>
        <dbReference type="ARBA" id="ARBA00022980"/>
    </source>
</evidence>
<dbReference type="GO" id="GO:0003735">
    <property type="term" value="F:structural constituent of ribosome"/>
    <property type="evidence" value="ECO:0007669"/>
    <property type="project" value="InterPro"/>
</dbReference>
<sequence>MAGTDELACVYAALILSDDQITITSDKIATILKAASVAVEPYWPGLFAKSLDGLNVKELISNVGNSAGSAPVAASAPTAAPVAAGKPAAAEAKKEEKKKEESEESEGDMGFGLFD</sequence>
<gene>
    <name evidence="8" type="primary">ORF212343</name>
</gene>
<dbReference type="InterPro" id="IPR038716">
    <property type="entry name" value="P1/P2_N_sf"/>
</dbReference>
<feature type="compositionally biased region" description="Low complexity" evidence="7">
    <location>
        <begin position="68"/>
        <end position="90"/>
    </location>
</feature>
<dbReference type="EMBL" id="HACG01049650">
    <property type="protein sequence ID" value="CEK96515.1"/>
    <property type="molecule type" value="Transcribed_RNA"/>
</dbReference>
<evidence type="ECO:0000256" key="2">
    <source>
        <dbReference type="ARBA" id="ARBA00005436"/>
    </source>
</evidence>
<keyword evidence="4" id="KW-0687">Ribonucleoprotein</keyword>
<accession>A0A0B7BWI8</accession>
<dbReference type="AlphaFoldDB" id="A0A0B7BWI8"/>
<dbReference type="GO" id="GO:0043021">
    <property type="term" value="F:ribonucleoprotein complex binding"/>
    <property type="evidence" value="ECO:0007669"/>
    <property type="project" value="TreeGrafter"/>
</dbReference>
<evidence type="ECO:0000256" key="4">
    <source>
        <dbReference type="ARBA" id="ARBA00023274"/>
    </source>
</evidence>
<dbReference type="HAMAP" id="MF_01478">
    <property type="entry name" value="Ribosomal_L12_arch"/>
    <property type="match status" value="1"/>
</dbReference>
<feature type="region of interest" description="Disordered" evidence="7">
    <location>
        <begin position="68"/>
        <end position="115"/>
    </location>
</feature>
<dbReference type="GO" id="GO:0022625">
    <property type="term" value="C:cytosolic large ribosomal subunit"/>
    <property type="evidence" value="ECO:0007669"/>
    <property type="project" value="TreeGrafter"/>
</dbReference>
<dbReference type="GO" id="GO:0002181">
    <property type="term" value="P:cytoplasmic translation"/>
    <property type="evidence" value="ECO:0007669"/>
    <property type="project" value="TreeGrafter"/>
</dbReference>
<organism evidence="8">
    <name type="scientific">Arion vulgaris</name>
    <dbReference type="NCBI Taxonomy" id="1028688"/>
    <lineage>
        <taxon>Eukaryota</taxon>
        <taxon>Metazoa</taxon>
        <taxon>Spiralia</taxon>
        <taxon>Lophotrochozoa</taxon>
        <taxon>Mollusca</taxon>
        <taxon>Gastropoda</taxon>
        <taxon>Heterobranchia</taxon>
        <taxon>Euthyneura</taxon>
        <taxon>Panpulmonata</taxon>
        <taxon>Eupulmonata</taxon>
        <taxon>Stylommatophora</taxon>
        <taxon>Helicina</taxon>
        <taxon>Arionoidea</taxon>
        <taxon>Arionidae</taxon>
        <taxon>Arion</taxon>
    </lineage>
</organism>
<dbReference type="CDD" id="cd05831">
    <property type="entry name" value="Ribosomal_P1"/>
    <property type="match status" value="1"/>
</dbReference>
<dbReference type="Gene3D" id="1.10.10.1410">
    <property type="match status" value="1"/>
</dbReference>
<evidence type="ECO:0000256" key="1">
    <source>
        <dbReference type="ARBA" id="ARBA00003362"/>
    </source>
</evidence>
<name>A0A0B7BWI8_9EUPU</name>
<dbReference type="InterPro" id="IPR027534">
    <property type="entry name" value="Ribosomal_P1/P2"/>
</dbReference>
<proteinExistence type="inferred from homology"/>